<dbReference type="SUPFAM" id="SSF81301">
    <property type="entry name" value="Nucleotidyltransferase"/>
    <property type="match status" value="1"/>
</dbReference>
<sequence length="267" mass="29730">MSAKVYTTIEELDDLEEDALDCTISQRLEALQIVAAVFDLNGLDYGLIGGTNFFLRGSDRTTTDVDIAVTGRTSMAEVLEMLDHDPRITRPASDRPMLWVSGVARVFVLIDDTQNVQIDLKRQNTSHDFDAETELLPVDGSGEARVRFFKVGPLVKMKLRAHYIRESNDDYHDLRFACLDRRYGPLVKAASQEYPYDDRALFLDKVLENHPADEYLIRDVMNLVARSGEGSEESAGSEGHDERGGFYVASGSGRARVGRSSSAESLT</sequence>
<evidence type="ECO:0000256" key="1">
    <source>
        <dbReference type="SAM" id="MobiDB-lite"/>
    </source>
</evidence>
<feature type="region of interest" description="Disordered" evidence="1">
    <location>
        <begin position="228"/>
        <end position="267"/>
    </location>
</feature>
<proteinExistence type="predicted"/>
<dbReference type="Gene3D" id="3.30.460.40">
    <property type="match status" value="1"/>
</dbReference>
<protein>
    <submittedName>
        <fullName evidence="2">Uncharacterized protein</fullName>
    </submittedName>
</protein>
<organism evidence="2 3">
    <name type="scientific">Apodospora peruviana</name>
    <dbReference type="NCBI Taxonomy" id="516989"/>
    <lineage>
        <taxon>Eukaryota</taxon>
        <taxon>Fungi</taxon>
        <taxon>Dikarya</taxon>
        <taxon>Ascomycota</taxon>
        <taxon>Pezizomycotina</taxon>
        <taxon>Sordariomycetes</taxon>
        <taxon>Sordariomycetidae</taxon>
        <taxon>Sordariales</taxon>
        <taxon>Lasiosphaeriaceae</taxon>
        <taxon>Apodospora</taxon>
    </lineage>
</organism>
<comment type="caution">
    <text evidence="2">The sequence shown here is derived from an EMBL/GenBank/DDBJ whole genome shotgun (WGS) entry which is preliminary data.</text>
</comment>
<dbReference type="Proteomes" id="UP001283341">
    <property type="component" value="Unassembled WGS sequence"/>
</dbReference>
<accession>A0AAE0IIC4</accession>
<evidence type="ECO:0000313" key="3">
    <source>
        <dbReference type="Proteomes" id="UP001283341"/>
    </source>
</evidence>
<dbReference type="EMBL" id="JAUEDM010000002">
    <property type="protein sequence ID" value="KAK3324876.1"/>
    <property type="molecule type" value="Genomic_DNA"/>
</dbReference>
<evidence type="ECO:0000313" key="2">
    <source>
        <dbReference type="EMBL" id="KAK3324876.1"/>
    </source>
</evidence>
<dbReference type="InterPro" id="IPR043519">
    <property type="entry name" value="NT_sf"/>
</dbReference>
<reference evidence="2" key="2">
    <citation type="submission" date="2023-06" db="EMBL/GenBank/DDBJ databases">
        <authorList>
            <consortium name="Lawrence Berkeley National Laboratory"/>
            <person name="Haridas S."/>
            <person name="Hensen N."/>
            <person name="Bonometti L."/>
            <person name="Westerberg I."/>
            <person name="Brannstrom I.O."/>
            <person name="Guillou S."/>
            <person name="Cros-Aarteil S."/>
            <person name="Calhoun S."/>
            <person name="Kuo A."/>
            <person name="Mondo S."/>
            <person name="Pangilinan J."/>
            <person name="Riley R."/>
            <person name="Labutti K."/>
            <person name="Andreopoulos B."/>
            <person name="Lipzen A."/>
            <person name="Chen C."/>
            <person name="Yanf M."/>
            <person name="Daum C."/>
            <person name="Ng V."/>
            <person name="Clum A."/>
            <person name="Steindorff A."/>
            <person name="Ohm R."/>
            <person name="Martin F."/>
            <person name="Silar P."/>
            <person name="Natvig D."/>
            <person name="Lalanne C."/>
            <person name="Gautier V."/>
            <person name="Ament-Velasquez S.L."/>
            <person name="Kruys A."/>
            <person name="Hutchinson M.I."/>
            <person name="Powell A.J."/>
            <person name="Barry K."/>
            <person name="Miller A.N."/>
            <person name="Grigoriev I.V."/>
            <person name="Debuchy R."/>
            <person name="Gladieux P."/>
            <person name="Thoren M.H."/>
            <person name="Johannesson H."/>
        </authorList>
    </citation>
    <scope>NUCLEOTIDE SEQUENCE</scope>
    <source>
        <strain evidence="2">CBS 118394</strain>
    </source>
</reference>
<name>A0AAE0IIC4_9PEZI</name>
<keyword evidence="3" id="KW-1185">Reference proteome</keyword>
<reference evidence="2" key="1">
    <citation type="journal article" date="2023" name="Mol. Phylogenet. Evol.">
        <title>Genome-scale phylogeny and comparative genomics of the fungal order Sordariales.</title>
        <authorList>
            <person name="Hensen N."/>
            <person name="Bonometti L."/>
            <person name="Westerberg I."/>
            <person name="Brannstrom I.O."/>
            <person name="Guillou S."/>
            <person name="Cros-Aarteil S."/>
            <person name="Calhoun S."/>
            <person name="Haridas S."/>
            <person name="Kuo A."/>
            <person name="Mondo S."/>
            <person name="Pangilinan J."/>
            <person name="Riley R."/>
            <person name="LaButti K."/>
            <person name="Andreopoulos B."/>
            <person name="Lipzen A."/>
            <person name="Chen C."/>
            <person name="Yan M."/>
            <person name="Daum C."/>
            <person name="Ng V."/>
            <person name="Clum A."/>
            <person name="Steindorff A."/>
            <person name="Ohm R.A."/>
            <person name="Martin F."/>
            <person name="Silar P."/>
            <person name="Natvig D.O."/>
            <person name="Lalanne C."/>
            <person name="Gautier V."/>
            <person name="Ament-Velasquez S.L."/>
            <person name="Kruys A."/>
            <person name="Hutchinson M.I."/>
            <person name="Powell A.J."/>
            <person name="Barry K."/>
            <person name="Miller A.N."/>
            <person name="Grigoriev I.V."/>
            <person name="Debuchy R."/>
            <person name="Gladieux P."/>
            <person name="Hiltunen Thoren M."/>
            <person name="Johannesson H."/>
        </authorList>
    </citation>
    <scope>NUCLEOTIDE SEQUENCE</scope>
    <source>
        <strain evidence="2">CBS 118394</strain>
    </source>
</reference>
<feature type="compositionally biased region" description="Low complexity" evidence="1">
    <location>
        <begin position="248"/>
        <end position="267"/>
    </location>
</feature>
<gene>
    <name evidence="2" type="ORF">B0H66DRAFT_106284</name>
</gene>
<dbReference type="AlphaFoldDB" id="A0AAE0IIC4"/>